<dbReference type="PANTHER" id="PTHR30026:SF20">
    <property type="entry name" value="OUTER MEMBRANE PROTEIN TOLC"/>
    <property type="match status" value="1"/>
</dbReference>
<dbReference type="Pfam" id="PF02321">
    <property type="entry name" value="OEP"/>
    <property type="match status" value="1"/>
</dbReference>
<evidence type="ECO:0000256" key="5">
    <source>
        <dbReference type="ARBA" id="ARBA00022692"/>
    </source>
</evidence>
<evidence type="ECO:0000313" key="9">
    <source>
        <dbReference type="EMBL" id="MFD2067161.1"/>
    </source>
</evidence>
<dbReference type="RefSeq" id="WP_229962987.1">
    <property type="nucleotide sequence ID" value="NZ_JAJJWI010000041.1"/>
</dbReference>
<keyword evidence="6" id="KW-0472">Membrane</keyword>
<dbReference type="PANTHER" id="PTHR30026">
    <property type="entry name" value="OUTER MEMBRANE PROTEIN TOLC"/>
    <property type="match status" value="1"/>
</dbReference>
<evidence type="ECO:0000313" key="10">
    <source>
        <dbReference type="Proteomes" id="UP001597369"/>
    </source>
</evidence>
<comment type="caution">
    <text evidence="9">The sequence shown here is derived from an EMBL/GenBank/DDBJ whole genome shotgun (WGS) entry which is preliminary data.</text>
</comment>
<keyword evidence="4" id="KW-1134">Transmembrane beta strand</keyword>
<sequence length="249" mass="28502">MKKHLITLILSMHVLLVFGQTNPTQQREEWQAKFFSSPDFAIPLLVDAAIMNSPDIEILETTRKASKNQLKLAKKEPLRSIRLSASYGYGSMNNWFDESQLNNFSPFNLDARSQYALGIGINYNLEQLTGGRRLRVQNQELMVQQSEAQRKQGERVIRQNVIVLYQELVLAKVSLDHFQDALQTAYVNSQLVDKQFREGNIRVEEQMAVQDVYNNAKLAQVQASNQYETALLMLEETIGMTINTLMNSK</sequence>
<evidence type="ECO:0000256" key="7">
    <source>
        <dbReference type="ARBA" id="ARBA00023237"/>
    </source>
</evidence>
<comment type="similarity">
    <text evidence="2">Belongs to the outer membrane factor (OMF) (TC 1.B.17) family.</text>
</comment>
<keyword evidence="7" id="KW-0998">Cell outer membrane</keyword>
<dbReference type="InterPro" id="IPR003423">
    <property type="entry name" value="OMP_efflux"/>
</dbReference>
<keyword evidence="8" id="KW-0732">Signal</keyword>
<keyword evidence="10" id="KW-1185">Reference proteome</keyword>
<feature type="signal peptide" evidence="8">
    <location>
        <begin position="1"/>
        <end position="19"/>
    </location>
</feature>
<evidence type="ECO:0000256" key="2">
    <source>
        <dbReference type="ARBA" id="ARBA00007613"/>
    </source>
</evidence>
<dbReference type="SUPFAM" id="SSF56954">
    <property type="entry name" value="Outer membrane efflux proteins (OEP)"/>
    <property type="match status" value="1"/>
</dbReference>
<dbReference type="InterPro" id="IPR051906">
    <property type="entry name" value="TolC-like"/>
</dbReference>
<dbReference type="Gene3D" id="1.20.1600.10">
    <property type="entry name" value="Outer membrane efflux proteins (OEP)"/>
    <property type="match status" value="1"/>
</dbReference>
<dbReference type="Proteomes" id="UP001597369">
    <property type="component" value="Unassembled WGS sequence"/>
</dbReference>
<evidence type="ECO:0000256" key="3">
    <source>
        <dbReference type="ARBA" id="ARBA00022448"/>
    </source>
</evidence>
<proteinExistence type="inferred from homology"/>
<dbReference type="EMBL" id="JBHUHV010000028">
    <property type="protein sequence ID" value="MFD2067161.1"/>
    <property type="molecule type" value="Genomic_DNA"/>
</dbReference>
<feature type="chain" id="PRO_5045969063" evidence="8">
    <location>
        <begin position="20"/>
        <end position="249"/>
    </location>
</feature>
<protein>
    <submittedName>
        <fullName evidence="9">TolC family protein</fullName>
    </submittedName>
</protein>
<reference evidence="10" key="1">
    <citation type="journal article" date="2019" name="Int. J. Syst. Evol. Microbiol.">
        <title>The Global Catalogue of Microorganisms (GCM) 10K type strain sequencing project: providing services to taxonomists for standard genome sequencing and annotation.</title>
        <authorList>
            <consortium name="The Broad Institute Genomics Platform"/>
            <consortium name="The Broad Institute Genome Sequencing Center for Infectious Disease"/>
            <person name="Wu L."/>
            <person name="Ma J."/>
        </authorList>
    </citation>
    <scope>NUCLEOTIDE SEQUENCE [LARGE SCALE GENOMIC DNA]</scope>
    <source>
        <strain evidence="10">JCM 16545</strain>
    </source>
</reference>
<evidence type="ECO:0000256" key="4">
    <source>
        <dbReference type="ARBA" id="ARBA00022452"/>
    </source>
</evidence>
<keyword evidence="5" id="KW-0812">Transmembrane</keyword>
<comment type="subcellular location">
    <subcellularLocation>
        <location evidence="1">Cell outer membrane</location>
    </subcellularLocation>
</comment>
<accession>A0ABW4WY92</accession>
<name>A0ABW4WY92_9BACT</name>
<evidence type="ECO:0000256" key="6">
    <source>
        <dbReference type="ARBA" id="ARBA00023136"/>
    </source>
</evidence>
<gene>
    <name evidence="9" type="ORF">ACFSKU_09730</name>
</gene>
<organism evidence="9 10">
    <name type="scientific">Pontibacter silvestris</name>
    <dbReference type="NCBI Taxonomy" id="2305183"/>
    <lineage>
        <taxon>Bacteria</taxon>
        <taxon>Pseudomonadati</taxon>
        <taxon>Bacteroidota</taxon>
        <taxon>Cytophagia</taxon>
        <taxon>Cytophagales</taxon>
        <taxon>Hymenobacteraceae</taxon>
        <taxon>Pontibacter</taxon>
    </lineage>
</organism>
<keyword evidence="3" id="KW-0813">Transport</keyword>
<evidence type="ECO:0000256" key="1">
    <source>
        <dbReference type="ARBA" id="ARBA00004442"/>
    </source>
</evidence>
<evidence type="ECO:0000256" key="8">
    <source>
        <dbReference type="SAM" id="SignalP"/>
    </source>
</evidence>